<dbReference type="EMBL" id="BLLA01000001">
    <property type="protein sequence ID" value="GFG98636.1"/>
    <property type="molecule type" value="Genomic_DNA"/>
</dbReference>
<protein>
    <submittedName>
        <fullName evidence="1">Uncharacterized protein</fullName>
    </submittedName>
</protein>
<sequence length="65" mass="7319">MIDQTMLNGAARRHSARLHNFMPVEADPADWAEQQQPVPLPDDEYPYDGGDRRVLITTLSALEVV</sequence>
<organism evidence="1 2">
    <name type="scientific">Mycobacterium timonense</name>
    <dbReference type="NCBI Taxonomy" id="701043"/>
    <lineage>
        <taxon>Bacteria</taxon>
        <taxon>Bacillati</taxon>
        <taxon>Actinomycetota</taxon>
        <taxon>Actinomycetes</taxon>
        <taxon>Mycobacteriales</taxon>
        <taxon>Mycobacteriaceae</taxon>
        <taxon>Mycobacterium</taxon>
        <taxon>Mycobacterium avium complex (MAC)</taxon>
    </lineage>
</organism>
<name>A0A7I9ZD25_9MYCO</name>
<dbReference type="AlphaFoldDB" id="A0A7I9ZD25"/>
<proteinExistence type="predicted"/>
<comment type="caution">
    <text evidence="1">The sequence shown here is derived from an EMBL/GenBank/DDBJ whole genome shotgun (WGS) entry which is preliminary data.</text>
</comment>
<evidence type="ECO:0000313" key="1">
    <source>
        <dbReference type="EMBL" id="GFG98636.1"/>
    </source>
</evidence>
<dbReference type="RefSeq" id="WP_163714158.1">
    <property type="nucleotide sequence ID" value="NZ_BLLA01000001.1"/>
</dbReference>
<gene>
    <name evidence="1" type="ORF">MTIM_45150</name>
</gene>
<accession>A0A7I9ZD25</accession>
<evidence type="ECO:0000313" key="2">
    <source>
        <dbReference type="Proteomes" id="UP000465301"/>
    </source>
</evidence>
<dbReference type="Proteomes" id="UP000465301">
    <property type="component" value="Unassembled WGS sequence"/>
</dbReference>
<keyword evidence="2" id="KW-1185">Reference proteome</keyword>
<reference evidence="1 2" key="1">
    <citation type="journal article" date="2019" name="Emerg. Microbes Infect.">
        <title>Comprehensive subspecies identification of 175 nontuberculous mycobacteria species based on 7547 genomic profiles.</title>
        <authorList>
            <person name="Matsumoto Y."/>
            <person name="Kinjo T."/>
            <person name="Motooka D."/>
            <person name="Nabeya D."/>
            <person name="Jung N."/>
            <person name="Uechi K."/>
            <person name="Horii T."/>
            <person name="Iida T."/>
            <person name="Fujita J."/>
            <person name="Nakamura S."/>
        </authorList>
    </citation>
    <scope>NUCLEOTIDE SEQUENCE [LARGE SCALE GENOMIC DNA]</scope>
    <source>
        <strain evidence="1 2">JCM 30726</strain>
    </source>
</reference>